<comment type="caution">
    <text evidence="2">The sequence shown here is derived from an EMBL/GenBank/DDBJ whole genome shotgun (WGS) entry which is preliminary data.</text>
</comment>
<evidence type="ECO:0008006" key="4">
    <source>
        <dbReference type="Google" id="ProtNLM"/>
    </source>
</evidence>
<feature type="region of interest" description="Disordered" evidence="1">
    <location>
        <begin position="28"/>
        <end position="51"/>
    </location>
</feature>
<organism evidence="2 3">
    <name type="scientific">Achlya hypogyna</name>
    <name type="common">Oomycete</name>
    <name type="synonym">Protoachlya hypogyna</name>
    <dbReference type="NCBI Taxonomy" id="1202772"/>
    <lineage>
        <taxon>Eukaryota</taxon>
        <taxon>Sar</taxon>
        <taxon>Stramenopiles</taxon>
        <taxon>Oomycota</taxon>
        <taxon>Saprolegniomycetes</taxon>
        <taxon>Saprolegniales</taxon>
        <taxon>Achlyaceae</taxon>
        <taxon>Achlya</taxon>
    </lineage>
</organism>
<name>A0A1V9ZMA1_ACHHY</name>
<keyword evidence="3" id="KW-1185">Reference proteome</keyword>
<dbReference type="Proteomes" id="UP000243579">
    <property type="component" value="Unassembled WGS sequence"/>
</dbReference>
<dbReference type="InterPro" id="IPR007062">
    <property type="entry name" value="PPI-2"/>
</dbReference>
<dbReference type="GO" id="GO:0009966">
    <property type="term" value="P:regulation of signal transduction"/>
    <property type="evidence" value="ECO:0007669"/>
    <property type="project" value="InterPro"/>
</dbReference>
<feature type="region of interest" description="Disordered" evidence="1">
    <location>
        <begin position="64"/>
        <end position="135"/>
    </location>
</feature>
<gene>
    <name evidence="2" type="ORF">ACHHYP_07236</name>
</gene>
<reference evidence="2 3" key="1">
    <citation type="journal article" date="2014" name="Genome Biol. Evol.">
        <title>The secreted proteins of Achlya hypogyna and Thraustotheca clavata identify the ancestral oomycete secretome and reveal gene acquisitions by horizontal gene transfer.</title>
        <authorList>
            <person name="Misner I."/>
            <person name="Blouin N."/>
            <person name="Leonard G."/>
            <person name="Richards T.A."/>
            <person name="Lane C.E."/>
        </authorList>
    </citation>
    <scope>NUCLEOTIDE SEQUENCE [LARGE SCALE GENOMIC DNA]</scope>
    <source>
        <strain evidence="2 3">ATCC 48635</strain>
    </source>
</reference>
<evidence type="ECO:0000313" key="3">
    <source>
        <dbReference type="Proteomes" id="UP000243579"/>
    </source>
</evidence>
<dbReference type="Pfam" id="PF04979">
    <property type="entry name" value="IPP-2"/>
    <property type="match status" value="1"/>
</dbReference>
<accession>A0A1V9ZMA1</accession>
<proteinExistence type="predicted"/>
<dbReference type="OrthoDB" id="551302at2759"/>
<dbReference type="PANTHER" id="PTHR12398:SF20">
    <property type="entry name" value="PROTEIN PHOSPHATASE 1 REGULATORY INHIBITOR SUBUNIT 2"/>
    <property type="match status" value="1"/>
</dbReference>
<dbReference type="EMBL" id="JNBR01000074">
    <property type="protein sequence ID" value="OQR99125.1"/>
    <property type="molecule type" value="Genomic_DNA"/>
</dbReference>
<dbReference type="STRING" id="1202772.A0A1V9ZMA1"/>
<sequence length="156" mass="17858">MTEAGKSKPRIQWDEATIALHDLDRGTRMKINEPNTPYHYYEGEEDHGSGAPVAITDIAMQLHDADPANALQAKHHTPASPARSASNGSELKWDELEKKLKVQEKKSDWDSGNSSGEDDVPKSAKKDFSKKRKQHYNEFEMMKQWRLQHQKDDEEE</sequence>
<protein>
    <recommendedName>
        <fullName evidence="4">Protein phosphatase inhibitor 2</fullName>
    </recommendedName>
</protein>
<dbReference type="GO" id="GO:0004864">
    <property type="term" value="F:protein phosphatase inhibitor activity"/>
    <property type="evidence" value="ECO:0007669"/>
    <property type="project" value="InterPro"/>
</dbReference>
<dbReference type="AlphaFoldDB" id="A0A1V9ZMA1"/>
<feature type="compositionally biased region" description="Basic and acidic residues" evidence="1">
    <location>
        <begin position="91"/>
        <end position="109"/>
    </location>
</feature>
<evidence type="ECO:0000256" key="1">
    <source>
        <dbReference type="SAM" id="MobiDB-lite"/>
    </source>
</evidence>
<evidence type="ECO:0000313" key="2">
    <source>
        <dbReference type="EMBL" id="OQR99125.1"/>
    </source>
</evidence>
<dbReference type="PANTHER" id="PTHR12398">
    <property type="entry name" value="PROTEIN PHOSPHATASE INHIBITOR"/>
    <property type="match status" value="1"/>
</dbReference>